<organism evidence="2 3">
    <name type="scientific">Flavobacterium caeni</name>
    <dbReference type="NCBI Taxonomy" id="490189"/>
    <lineage>
        <taxon>Bacteria</taxon>
        <taxon>Pseudomonadati</taxon>
        <taxon>Bacteroidota</taxon>
        <taxon>Flavobacteriia</taxon>
        <taxon>Flavobacteriales</taxon>
        <taxon>Flavobacteriaceae</taxon>
        <taxon>Flavobacterium</taxon>
    </lineage>
</organism>
<evidence type="ECO:0000256" key="1">
    <source>
        <dbReference type="SAM" id="SignalP"/>
    </source>
</evidence>
<gene>
    <name evidence="2" type="ORF">SAMN02927903_00672</name>
</gene>
<feature type="signal peptide" evidence="1">
    <location>
        <begin position="1"/>
        <end position="24"/>
    </location>
</feature>
<keyword evidence="1" id="KW-0732">Signal</keyword>
<dbReference type="OrthoDB" id="677427at2"/>
<dbReference type="Proteomes" id="UP000199354">
    <property type="component" value="Unassembled WGS sequence"/>
</dbReference>
<dbReference type="STRING" id="490189.SAMN02927903_00672"/>
<keyword evidence="3" id="KW-1185">Reference proteome</keyword>
<dbReference type="EMBL" id="FMVF01000003">
    <property type="protein sequence ID" value="SCY07032.1"/>
    <property type="molecule type" value="Genomic_DNA"/>
</dbReference>
<name>A0A1G5CX91_9FLAO</name>
<dbReference type="RefSeq" id="WP_091140903.1">
    <property type="nucleotide sequence ID" value="NZ_FMVF01000003.1"/>
</dbReference>
<protein>
    <submittedName>
        <fullName evidence="2">Uncharacterized protein</fullName>
    </submittedName>
</protein>
<feature type="chain" id="PRO_5011780563" evidence="1">
    <location>
        <begin position="25"/>
        <end position="133"/>
    </location>
</feature>
<dbReference type="AlphaFoldDB" id="A0A1G5CX91"/>
<evidence type="ECO:0000313" key="2">
    <source>
        <dbReference type="EMBL" id="SCY07032.1"/>
    </source>
</evidence>
<proteinExistence type="predicted"/>
<reference evidence="2 3" key="1">
    <citation type="submission" date="2016-10" db="EMBL/GenBank/DDBJ databases">
        <authorList>
            <person name="de Groot N.N."/>
        </authorList>
    </citation>
    <scope>NUCLEOTIDE SEQUENCE [LARGE SCALE GENOMIC DNA]</scope>
    <source>
        <strain evidence="2 3">CGMCC 1.7031</strain>
    </source>
</reference>
<accession>A0A1G5CX91</accession>
<sequence length="133" mass="15153">MKQTLLAVLGLLFFSFATTGPYTAAQFEGFVREVFADQADALVFSNPSNRRALLEDFLSRVAVENHPELKGKKFALLSELALQNKYNKGLSRDAVCDPKTFNPLKYHFPMSSKKREIYRFDNTDFLIIINPVK</sequence>
<evidence type="ECO:0000313" key="3">
    <source>
        <dbReference type="Proteomes" id="UP000199354"/>
    </source>
</evidence>